<gene>
    <name evidence="1" type="ORF">CLW00_11726</name>
</gene>
<proteinExistence type="predicted"/>
<accession>A0A2T0WDG4</accession>
<evidence type="ECO:0000313" key="2">
    <source>
        <dbReference type="Proteomes" id="UP000238157"/>
    </source>
</evidence>
<name>A0A2T0WDG4_9BACT</name>
<keyword evidence="2" id="KW-1185">Reference proteome</keyword>
<evidence type="ECO:0000313" key="1">
    <source>
        <dbReference type="EMBL" id="PRY84749.1"/>
    </source>
</evidence>
<dbReference type="AlphaFoldDB" id="A0A2T0WDG4"/>
<reference evidence="1 2" key="1">
    <citation type="submission" date="2018-03" db="EMBL/GenBank/DDBJ databases">
        <title>Genomic Encyclopedia of Archaeal and Bacterial Type Strains, Phase II (KMG-II): from individual species to whole genera.</title>
        <authorList>
            <person name="Goeker M."/>
        </authorList>
    </citation>
    <scope>NUCLEOTIDE SEQUENCE [LARGE SCALE GENOMIC DNA]</scope>
    <source>
        <strain evidence="1 2">DSM 27929</strain>
    </source>
</reference>
<organism evidence="1 2">
    <name type="scientific">Mongoliibacter ruber</name>
    <dbReference type="NCBI Taxonomy" id="1750599"/>
    <lineage>
        <taxon>Bacteria</taxon>
        <taxon>Pseudomonadati</taxon>
        <taxon>Bacteroidota</taxon>
        <taxon>Cytophagia</taxon>
        <taxon>Cytophagales</taxon>
        <taxon>Cyclobacteriaceae</taxon>
        <taxon>Mongoliibacter</taxon>
    </lineage>
</organism>
<comment type="caution">
    <text evidence="1">The sequence shown here is derived from an EMBL/GenBank/DDBJ whole genome shotgun (WGS) entry which is preliminary data.</text>
</comment>
<dbReference type="EMBL" id="PVTR01000017">
    <property type="protein sequence ID" value="PRY84749.1"/>
    <property type="molecule type" value="Genomic_DNA"/>
</dbReference>
<dbReference type="Proteomes" id="UP000238157">
    <property type="component" value="Unassembled WGS sequence"/>
</dbReference>
<protein>
    <submittedName>
        <fullName evidence="1">Uncharacterized protein</fullName>
    </submittedName>
</protein>
<sequence>MFIPPYHVGLIEFISPRPASTSEIAFALQFIPWFHNESDWHDLWFIFFVEPSLNIFESDIKINTDIFLKIQVLE</sequence>